<accession>A0A167ELE1</accession>
<reference evidence="2 3" key="1">
    <citation type="journal article" date="2016" name="Genome Biol. Evol.">
        <title>Divergent and convergent evolution of fungal pathogenicity.</title>
        <authorList>
            <person name="Shang Y."/>
            <person name="Xiao G."/>
            <person name="Zheng P."/>
            <person name="Cen K."/>
            <person name="Zhan S."/>
            <person name="Wang C."/>
        </authorList>
    </citation>
    <scope>NUCLEOTIDE SEQUENCE [LARGE SCALE GENOMIC DNA]</scope>
    <source>
        <strain evidence="2 3">RCEF 4871</strain>
    </source>
</reference>
<feature type="compositionally biased region" description="Polar residues" evidence="1">
    <location>
        <begin position="41"/>
        <end position="59"/>
    </location>
</feature>
<evidence type="ECO:0000313" key="3">
    <source>
        <dbReference type="Proteomes" id="UP000243498"/>
    </source>
</evidence>
<evidence type="ECO:0000313" key="2">
    <source>
        <dbReference type="EMBL" id="OAA44111.1"/>
    </source>
</evidence>
<comment type="caution">
    <text evidence="2">The sequence shown here is derived from an EMBL/GenBank/DDBJ whole genome shotgun (WGS) entry which is preliminary data.</text>
</comment>
<feature type="region of interest" description="Disordered" evidence="1">
    <location>
        <begin position="1"/>
        <end position="155"/>
    </location>
</feature>
<keyword evidence="3" id="KW-1185">Reference proteome</keyword>
<feature type="compositionally biased region" description="Polar residues" evidence="1">
    <location>
        <begin position="135"/>
        <end position="144"/>
    </location>
</feature>
<name>A0A167ELE1_METRR</name>
<dbReference type="Proteomes" id="UP000243498">
    <property type="component" value="Unassembled WGS sequence"/>
</dbReference>
<sequence>MQPVTLPSFNGLKRPQDEDPSEERIIKKPSRPGYGEVVRLTRSSLTGSADLDNASQSPRFMSGMNGMTRDGTPGAQQAHPDSTRLEQSMIVSPAPIQGPRRSARIAARLDNSRPSLTAALGDDLRPKSGRKTRQSTKIADNPQDTEAFATSKGWK</sequence>
<dbReference type="EMBL" id="AZHC01000010">
    <property type="protein sequence ID" value="OAA44111.1"/>
    <property type="molecule type" value="Genomic_DNA"/>
</dbReference>
<gene>
    <name evidence="2" type="ORF">NOR_03839</name>
</gene>
<feature type="compositionally biased region" description="Basic and acidic residues" evidence="1">
    <location>
        <begin position="14"/>
        <end position="26"/>
    </location>
</feature>
<organism evidence="2 3">
    <name type="scientific">Metarhizium rileyi (strain RCEF 4871)</name>
    <name type="common">Nomuraea rileyi</name>
    <dbReference type="NCBI Taxonomy" id="1649241"/>
    <lineage>
        <taxon>Eukaryota</taxon>
        <taxon>Fungi</taxon>
        <taxon>Dikarya</taxon>
        <taxon>Ascomycota</taxon>
        <taxon>Pezizomycotina</taxon>
        <taxon>Sordariomycetes</taxon>
        <taxon>Hypocreomycetidae</taxon>
        <taxon>Hypocreales</taxon>
        <taxon>Clavicipitaceae</taxon>
        <taxon>Metarhizium</taxon>
    </lineage>
</organism>
<protein>
    <submittedName>
        <fullName evidence="2">Uncharacterized protein</fullName>
    </submittedName>
</protein>
<proteinExistence type="predicted"/>
<evidence type="ECO:0000256" key="1">
    <source>
        <dbReference type="SAM" id="MobiDB-lite"/>
    </source>
</evidence>
<dbReference type="AlphaFoldDB" id="A0A167ELE1"/>